<sequence>MIEYLSLRGDSKHSKSCIIPYRLRCGEALVALGEDGVGVDQWLVMMFLGIWRMLMAFLAALEKQVGTCQGGSWHYRELPLEADRGRCADNLGGDSVMCAPPSRGLTTTRQHNTEQRHLHDSAKEKLSYEWFGLYRLRHVLPMTPLQLESDYRVSS</sequence>
<evidence type="ECO:0000313" key="2">
    <source>
        <dbReference type="Proteomes" id="UP000324222"/>
    </source>
</evidence>
<dbReference type="Proteomes" id="UP000324222">
    <property type="component" value="Unassembled WGS sequence"/>
</dbReference>
<name>A0A5B7EPG0_PORTR</name>
<protein>
    <submittedName>
        <fullName evidence="1">Uncharacterized protein</fullName>
    </submittedName>
</protein>
<organism evidence="1 2">
    <name type="scientific">Portunus trituberculatus</name>
    <name type="common">Swimming crab</name>
    <name type="synonym">Neptunus trituberculatus</name>
    <dbReference type="NCBI Taxonomy" id="210409"/>
    <lineage>
        <taxon>Eukaryota</taxon>
        <taxon>Metazoa</taxon>
        <taxon>Ecdysozoa</taxon>
        <taxon>Arthropoda</taxon>
        <taxon>Crustacea</taxon>
        <taxon>Multicrustacea</taxon>
        <taxon>Malacostraca</taxon>
        <taxon>Eumalacostraca</taxon>
        <taxon>Eucarida</taxon>
        <taxon>Decapoda</taxon>
        <taxon>Pleocyemata</taxon>
        <taxon>Brachyura</taxon>
        <taxon>Eubrachyura</taxon>
        <taxon>Portunoidea</taxon>
        <taxon>Portunidae</taxon>
        <taxon>Portuninae</taxon>
        <taxon>Portunus</taxon>
    </lineage>
</organism>
<comment type="caution">
    <text evidence="1">The sequence shown here is derived from an EMBL/GenBank/DDBJ whole genome shotgun (WGS) entry which is preliminary data.</text>
</comment>
<reference evidence="1 2" key="1">
    <citation type="submission" date="2019-05" db="EMBL/GenBank/DDBJ databases">
        <title>Another draft genome of Portunus trituberculatus and its Hox gene families provides insights of decapod evolution.</title>
        <authorList>
            <person name="Jeong J.-H."/>
            <person name="Song I."/>
            <person name="Kim S."/>
            <person name="Choi T."/>
            <person name="Kim D."/>
            <person name="Ryu S."/>
            <person name="Kim W."/>
        </authorList>
    </citation>
    <scope>NUCLEOTIDE SEQUENCE [LARGE SCALE GENOMIC DNA]</scope>
    <source>
        <tissue evidence="1">Muscle</tissue>
    </source>
</reference>
<evidence type="ECO:0000313" key="1">
    <source>
        <dbReference type="EMBL" id="MPC36580.1"/>
    </source>
</evidence>
<gene>
    <name evidence="1" type="ORF">E2C01_030043</name>
</gene>
<keyword evidence="2" id="KW-1185">Reference proteome</keyword>
<dbReference type="AlphaFoldDB" id="A0A5B7EPG0"/>
<dbReference type="EMBL" id="VSRR010003551">
    <property type="protein sequence ID" value="MPC36580.1"/>
    <property type="molecule type" value="Genomic_DNA"/>
</dbReference>
<proteinExistence type="predicted"/>
<accession>A0A5B7EPG0</accession>